<evidence type="ECO:0008006" key="3">
    <source>
        <dbReference type="Google" id="ProtNLM"/>
    </source>
</evidence>
<dbReference type="AlphaFoldDB" id="A0A9W8GNM2"/>
<evidence type="ECO:0000313" key="1">
    <source>
        <dbReference type="EMBL" id="KAJ2748880.1"/>
    </source>
</evidence>
<accession>A0A9W8GNM2</accession>
<gene>
    <name evidence="1" type="ORF">GGI19_005926</name>
</gene>
<sequence>MVHINDLPDNVLELILYHAAATLEKTLSEWKAKLPLVAVCRSWTKLAQGFVFHQVYVELTTSQWSSILPFAYSNTRPLWTSNAELVISRGCILKARRLTIELADRTTPECLHSIALDILQLDRVDWQKINALTVTGPSTVHSYSECITDTEEASDTDIARTMQYFGQNVRNVVGLKLAYSKSGSRGNYICASFSTVYGGQLQAHRVSTNTLFGFTNFSSNIKVLELRLDSSAAHVLPSICGKTLGVLKLFDVPRNFAWHHFRYDTFDRPIVFHRLTILYIYFDTSGMELTEGELQDKIASGAHNCDQLSFPALRELAILDCTPDCDLLYADTPFPALEKVNLLGSIDNLRHCSRLRLTWVGDFEVMILPSNSGDTTDIYRITNHLFANIRIGRTVSLRILVYEFILDPDLIRWVNLTNLLIQKVDYVTVCKAIGRMPNLTRLVISYLKFGDMTIDSYSTDSLLFNSADPMQSWGEKLATLNICDFSAARSFAVCIGGIQDFILHTGALKELFVPESSKQLVAAFIDIYKDPCPHLANIQLLDKWDARFRK</sequence>
<dbReference type="EMBL" id="JANBUH010000942">
    <property type="protein sequence ID" value="KAJ2748880.1"/>
    <property type="molecule type" value="Genomic_DNA"/>
</dbReference>
<name>A0A9W8GNM2_9FUNG</name>
<organism evidence="1 2">
    <name type="scientific">Coemansia pectinata</name>
    <dbReference type="NCBI Taxonomy" id="1052879"/>
    <lineage>
        <taxon>Eukaryota</taxon>
        <taxon>Fungi</taxon>
        <taxon>Fungi incertae sedis</taxon>
        <taxon>Zoopagomycota</taxon>
        <taxon>Kickxellomycotina</taxon>
        <taxon>Kickxellomycetes</taxon>
        <taxon>Kickxellales</taxon>
        <taxon>Kickxellaceae</taxon>
        <taxon>Coemansia</taxon>
    </lineage>
</organism>
<keyword evidence="2" id="KW-1185">Reference proteome</keyword>
<reference evidence="1" key="1">
    <citation type="submission" date="2022-07" db="EMBL/GenBank/DDBJ databases">
        <title>Phylogenomic reconstructions and comparative analyses of Kickxellomycotina fungi.</title>
        <authorList>
            <person name="Reynolds N.K."/>
            <person name="Stajich J.E."/>
            <person name="Barry K."/>
            <person name="Grigoriev I.V."/>
            <person name="Crous P."/>
            <person name="Smith M.E."/>
        </authorList>
    </citation>
    <scope>NUCLEOTIDE SEQUENCE</scope>
    <source>
        <strain evidence="1">BCRC 34297</strain>
    </source>
</reference>
<comment type="caution">
    <text evidence="1">The sequence shown here is derived from an EMBL/GenBank/DDBJ whole genome shotgun (WGS) entry which is preliminary data.</text>
</comment>
<dbReference type="OrthoDB" id="5513006at2759"/>
<dbReference type="Proteomes" id="UP001140011">
    <property type="component" value="Unassembled WGS sequence"/>
</dbReference>
<evidence type="ECO:0000313" key="2">
    <source>
        <dbReference type="Proteomes" id="UP001140011"/>
    </source>
</evidence>
<proteinExistence type="predicted"/>
<protein>
    <recommendedName>
        <fullName evidence="3">F-box domain-containing protein</fullName>
    </recommendedName>
</protein>